<dbReference type="PANTHER" id="PTHR12242">
    <property type="entry name" value="OS02G0130600 PROTEIN-RELATED"/>
    <property type="match status" value="1"/>
</dbReference>
<evidence type="ECO:0000313" key="3">
    <source>
        <dbReference type="Proteomes" id="UP000298416"/>
    </source>
</evidence>
<keyword evidence="1" id="KW-0472">Membrane</keyword>
<dbReference type="GO" id="GO:0016020">
    <property type="term" value="C:membrane"/>
    <property type="evidence" value="ECO:0007669"/>
    <property type="project" value="TreeGrafter"/>
</dbReference>
<dbReference type="EMBL" id="PNBA02000020">
    <property type="protein sequence ID" value="KAG6388958.1"/>
    <property type="molecule type" value="Genomic_DNA"/>
</dbReference>
<evidence type="ECO:0000256" key="1">
    <source>
        <dbReference type="SAM" id="Phobius"/>
    </source>
</evidence>
<proteinExistence type="predicted"/>
<name>A0A8X8W647_SALSN</name>
<organism evidence="2">
    <name type="scientific">Salvia splendens</name>
    <name type="common">Scarlet sage</name>
    <dbReference type="NCBI Taxonomy" id="180675"/>
    <lineage>
        <taxon>Eukaryota</taxon>
        <taxon>Viridiplantae</taxon>
        <taxon>Streptophyta</taxon>
        <taxon>Embryophyta</taxon>
        <taxon>Tracheophyta</taxon>
        <taxon>Spermatophyta</taxon>
        <taxon>Magnoliopsida</taxon>
        <taxon>eudicotyledons</taxon>
        <taxon>Gunneridae</taxon>
        <taxon>Pentapetalae</taxon>
        <taxon>asterids</taxon>
        <taxon>lamiids</taxon>
        <taxon>Lamiales</taxon>
        <taxon>Lamiaceae</taxon>
        <taxon>Nepetoideae</taxon>
        <taxon>Mentheae</taxon>
        <taxon>Salviinae</taxon>
        <taxon>Salvia</taxon>
        <taxon>Salvia subgen. Calosphace</taxon>
        <taxon>core Calosphace</taxon>
    </lineage>
</organism>
<sequence>MNAEGVHKKIQRTRRKNCLDSCMKMRCGDRGLRSIHPGWLLAFRVFAFLMLLLMLILNVAVDGGSIFNFYTQWTFTLITIYFGGNLDHFCQFVDAMNMNERGYAEEHSDTEHGKGKERNQQQIVRQEAGCLAYIFQIIFQLIINMHSINAGFLARGNCSKQSKVSRGLESDTFFCVTCTYVSVSMDTKCLCLDMVFNCGIDANTMLRHLCANNEREAFLSKKWFPESYWYAHL</sequence>
<dbReference type="PANTHER" id="PTHR12242:SF22">
    <property type="entry name" value="OS02G0130600 PROTEIN"/>
    <property type="match status" value="1"/>
</dbReference>
<comment type="caution">
    <text evidence="2">The sequence shown here is derived from an EMBL/GenBank/DDBJ whole genome shotgun (WGS) entry which is preliminary data.</text>
</comment>
<keyword evidence="1" id="KW-0812">Transmembrane</keyword>
<protein>
    <submittedName>
        <fullName evidence="2">Uncharacterized protein</fullName>
    </submittedName>
</protein>
<keyword evidence="3" id="KW-1185">Reference proteome</keyword>
<dbReference type="AlphaFoldDB" id="A0A8X8W647"/>
<dbReference type="Proteomes" id="UP000298416">
    <property type="component" value="Unassembled WGS sequence"/>
</dbReference>
<feature type="transmembrane region" description="Helical" evidence="1">
    <location>
        <begin position="67"/>
        <end position="86"/>
    </location>
</feature>
<reference evidence="2" key="2">
    <citation type="submission" date="2020-08" db="EMBL/GenBank/DDBJ databases">
        <title>Plant Genome Project.</title>
        <authorList>
            <person name="Zhang R.-G."/>
        </authorList>
    </citation>
    <scope>NUCLEOTIDE SEQUENCE</scope>
    <source>
        <strain evidence="2">Huo1</strain>
        <tissue evidence="2">Leaf</tissue>
    </source>
</reference>
<accession>A0A8X8W647</accession>
<evidence type="ECO:0000313" key="2">
    <source>
        <dbReference type="EMBL" id="KAG6388958.1"/>
    </source>
</evidence>
<feature type="transmembrane region" description="Helical" evidence="1">
    <location>
        <begin position="39"/>
        <end position="61"/>
    </location>
</feature>
<reference evidence="2" key="1">
    <citation type="submission" date="2018-01" db="EMBL/GenBank/DDBJ databases">
        <authorList>
            <person name="Mao J.F."/>
        </authorList>
    </citation>
    <scope>NUCLEOTIDE SEQUENCE</scope>
    <source>
        <strain evidence="2">Huo1</strain>
        <tissue evidence="2">Leaf</tissue>
    </source>
</reference>
<gene>
    <name evidence="2" type="ORF">SASPL_150395</name>
</gene>
<keyword evidence="1" id="KW-1133">Transmembrane helix</keyword>